<organism evidence="1 2">
    <name type="scientific">Vitis vinifera</name>
    <name type="common">Grape</name>
    <dbReference type="NCBI Taxonomy" id="29760"/>
    <lineage>
        <taxon>Eukaryota</taxon>
        <taxon>Viridiplantae</taxon>
        <taxon>Streptophyta</taxon>
        <taxon>Embryophyta</taxon>
        <taxon>Tracheophyta</taxon>
        <taxon>Spermatophyta</taxon>
        <taxon>Magnoliopsida</taxon>
        <taxon>eudicotyledons</taxon>
        <taxon>Gunneridae</taxon>
        <taxon>Pentapetalae</taxon>
        <taxon>rosids</taxon>
        <taxon>Vitales</taxon>
        <taxon>Vitaceae</taxon>
        <taxon>Viteae</taxon>
        <taxon>Vitis</taxon>
    </lineage>
</organism>
<sequence length="97" mass="11065">MTKKGSLVIAHNYWFEQFGDGCFDDGGIFMNSSYVDRALVRWKGREFEYKSTLGLVKSIDLSSNKTIGEIPEEDFNSCSCHISMIEYKSLCPSLIYD</sequence>
<dbReference type="AlphaFoldDB" id="A0A438HUS2"/>
<name>A0A438HUS2_VITVI</name>
<protein>
    <submittedName>
        <fullName evidence="1">Uncharacterized protein</fullName>
    </submittedName>
</protein>
<dbReference type="EMBL" id="QGNW01000175">
    <property type="protein sequence ID" value="RVW88221.1"/>
    <property type="molecule type" value="Genomic_DNA"/>
</dbReference>
<comment type="caution">
    <text evidence="1">The sequence shown here is derived from an EMBL/GenBank/DDBJ whole genome shotgun (WGS) entry which is preliminary data.</text>
</comment>
<accession>A0A438HUS2</accession>
<evidence type="ECO:0000313" key="1">
    <source>
        <dbReference type="EMBL" id="RVW88221.1"/>
    </source>
</evidence>
<proteinExistence type="predicted"/>
<reference evidence="1 2" key="1">
    <citation type="journal article" date="2018" name="PLoS Genet.">
        <title>Population sequencing reveals clonal diversity and ancestral inbreeding in the grapevine cultivar Chardonnay.</title>
        <authorList>
            <person name="Roach M.J."/>
            <person name="Johnson D.L."/>
            <person name="Bohlmann J."/>
            <person name="van Vuuren H.J."/>
            <person name="Jones S.J."/>
            <person name="Pretorius I.S."/>
            <person name="Schmidt S.A."/>
            <person name="Borneman A.R."/>
        </authorList>
    </citation>
    <scope>NUCLEOTIDE SEQUENCE [LARGE SCALE GENOMIC DNA]</scope>
    <source>
        <strain evidence="2">cv. Chardonnay</strain>
        <tissue evidence="1">Leaf</tissue>
    </source>
</reference>
<gene>
    <name evidence="1" type="ORF">CK203_038628</name>
</gene>
<dbReference type="Proteomes" id="UP000288805">
    <property type="component" value="Unassembled WGS sequence"/>
</dbReference>
<evidence type="ECO:0000313" key="2">
    <source>
        <dbReference type="Proteomes" id="UP000288805"/>
    </source>
</evidence>